<dbReference type="RefSeq" id="WP_141654311.1">
    <property type="nucleotide sequence ID" value="NZ_CZQA01000008.1"/>
</dbReference>
<name>A0A0S4LEG6_9BACT</name>
<evidence type="ECO:0000259" key="1">
    <source>
        <dbReference type="Pfam" id="PF11845"/>
    </source>
</evidence>
<keyword evidence="3" id="KW-1185">Reference proteome</keyword>
<dbReference type="STRING" id="1742972.COMA1_20538"/>
<feature type="domain" description="Tll0287-like" evidence="1">
    <location>
        <begin position="96"/>
        <end position="244"/>
    </location>
</feature>
<dbReference type="Proteomes" id="UP000199032">
    <property type="component" value="Unassembled WGS sequence"/>
</dbReference>
<dbReference type="EMBL" id="CZQA01000008">
    <property type="protein sequence ID" value="CUS35941.1"/>
    <property type="molecule type" value="Genomic_DNA"/>
</dbReference>
<sequence>MIVLSNGLRLLGLILPLLCPQIGWTEDSPKEHENTAHLLTALLNAGRVVVHQNQALINDPSKGDKKFTPEIFERLLRDEFFQQTHIDLKHPPSSLMSYTKELLAALLLASKEVVGDAQFVINQRGIGYKNFIPATFGSQTARKFSNRSHVTIKQTTLTPRNLKNTPDPYEEAVLRQLARQTAVTSPTVEWINGGQLLRTMMPIYYSEDCLTCHGSPKGILDISGYPREGAQVGELAGAISIQIPVDHR</sequence>
<organism evidence="2 3">
    <name type="scientific">Candidatus Nitrospira nitrosa</name>
    <dbReference type="NCBI Taxonomy" id="1742972"/>
    <lineage>
        <taxon>Bacteria</taxon>
        <taxon>Pseudomonadati</taxon>
        <taxon>Nitrospirota</taxon>
        <taxon>Nitrospiria</taxon>
        <taxon>Nitrospirales</taxon>
        <taxon>Nitrospiraceae</taxon>
        <taxon>Nitrospira</taxon>
    </lineage>
</organism>
<protein>
    <recommendedName>
        <fullName evidence="1">Tll0287-like domain-containing protein</fullName>
    </recommendedName>
</protein>
<evidence type="ECO:0000313" key="2">
    <source>
        <dbReference type="EMBL" id="CUS35941.1"/>
    </source>
</evidence>
<proteinExistence type="predicted"/>
<dbReference type="InterPro" id="IPR021796">
    <property type="entry name" value="Tll0287-like_dom"/>
</dbReference>
<reference evidence="2 3" key="1">
    <citation type="submission" date="2015-10" db="EMBL/GenBank/DDBJ databases">
        <authorList>
            <person name="Gilbert D.G."/>
        </authorList>
    </citation>
    <scope>NUCLEOTIDE SEQUENCE [LARGE SCALE GENOMIC DNA]</scope>
    <source>
        <strain evidence="2">COMA1</strain>
    </source>
</reference>
<dbReference type="OrthoDB" id="9789976at2"/>
<evidence type="ECO:0000313" key="3">
    <source>
        <dbReference type="Proteomes" id="UP000199032"/>
    </source>
</evidence>
<dbReference type="Gene3D" id="3.30.450.290">
    <property type="match status" value="1"/>
</dbReference>
<accession>A0A0S4LEG6</accession>
<dbReference type="Pfam" id="PF11845">
    <property type="entry name" value="Tll0287-like"/>
    <property type="match status" value="1"/>
</dbReference>
<dbReference type="AlphaFoldDB" id="A0A0S4LEG6"/>
<gene>
    <name evidence="2" type="ORF">COMA1_20538</name>
</gene>